<evidence type="ECO:0000313" key="2">
    <source>
        <dbReference type="Proteomes" id="UP001142592"/>
    </source>
</evidence>
<gene>
    <name evidence="1" type="ORF">OQZ29_08740</name>
</gene>
<accession>A0A9X3DFD9</accession>
<dbReference type="EMBL" id="JAPJUH010000002">
    <property type="protein sequence ID" value="MCX3264828.1"/>
    <property type="molecule type" value="Genomic_DNA"/>
</dbReference>
<evidence type="ECO:0000313" key="1">
    <source>
        <dbReference type="EMBL" id="MCX3264828.1"/>
    </source>
</evidence>
<dbReference type="RefSeq" id="WP_010600061.1">
    <property type="nucleotide sequence ID" value="NZ_JAPJUH010000002.1"/>
</dbReference>
<dbReference type="Proteomes" id="UP001142592">
    <property type="component" value="Unassembled WGS sequence"/>
</dbReference>
<proteinExistence type="predicted"/>
<comment type="caution">
    <text evidence="1">The sequence shown here is derived from an EMBL/GenBank/DDBJ whole genome shotgun (WGS) entry which is preliminary data.</text>
</comment>
<protein>
    <submittedName>
        <fullName evidence="1">Uncharacterized protein</fullName>
    </submittedName>
</protein>
<sequence>MNKHLKLMLGFALAATFTACKKDQTAKDDSPGKLKDRVDLKMTLPGQSNQEVYLQPQANGTYQAAWFGTMTFGDIPHPIVNVQNGLPIPAIEILSPNNEYLEIMTAGPYFVVIRPTFVGDPNVTREEFKKFRTAYEDHIYNRKNQYFQLAEPDLPNMDNYVNVNNTGNGEIIVKGMIVSSTSSPSKMSIVSHTFQPPKPAVEMYYLFPEYIVGNVLYTITGNSQGAVQEVTAEDITTHTPIPVYGYSGSYTETLNGVHVQDLKIWTTPNSFITYTGDLQ</sequence>
<reference evidence="1" key="1">
    <citation type="submission" date="2022-11" db="EMBL/GenBank/DDBJ databases">
        <authorList>
            <person name="Graham C."/>
            <person name="Newman J.D."/>
        </authorList>
    </citation>
    <scope>NUCLEOTIDE SEQUENCE</scope>
    <source>
        <strain evidence="1">DSM 19486</strain>
    </source>
</reference>
<keyword evidence="2" id="KW-1185">Reference proteome</keyword>
<dbReference type="AlphaFoldDB" id="A0A9X3DFD9"/>
<dbReference type="PROSITE" id="PS51257">
    <property type="entry name" value="PROKAR_LIPOPROTEIN"/>
    <property type="match status" value="1"/>
</dbReference>
<organism evidence="1 2">
    <name type="scientific">Pedobacter agri</name>
    <dbReference type="NCBI Taxonomy" id="454586"/>
    <lineage>
        <taxon>Bacteria</taxon>
        <taxon>Pseudomonadati</taxon>
        <taxon>Bacteroidota</taxon>
        <taxon>Sphingobacteriia</taxon>
        <taxon>Sphingobacteriales</taxon>
        <taxon>Sphingobacteriaceae</taxon>
        <taxon>Pedobacter</taxon>
    </lineage>
</organism>
<name>A0A9X3DFD9_9SPHI</name>